<dbReference type="GO" id="GO:0071897">
    <property type="term" value="P:DNA biosynthetic process"/>
    <property type="evidence" value="ECO:0007669"/>
    <property type="project" value="UniProtKB-ARBA"/>
</dbReference>
<evidence type="ECO:0000259" key="1">
    <source>
        <dbReference type="Pfam" id="PF00078"/>
    </source>
</evidence>
<evidence type="ECO:0008006" key="5">
    <source>
        <dbReference type="Google" id="ProtNLM"/>
    </source>
</evidence>
<dbReference type="PANTHER" id="PTHR36688">
    <property type="entry name" value="ENDO/EXONUCLEASE/PHOSPHATASE DOMAIN-CONTAINING PROTEIN"/>
    <property type="match status" value="1"/>
</dbReference>
<dbReference type="GO" id="GO:0003824">
    <property type="term" value="F:catalytic activity"/>
    <property type="evidence" value="ECO:0007669"/>
    <property type="project" value="InterPro"/>
</dbReference>
<comment type="caution">
    <text evidence="3">The sequence shown here is derived from an EMBL/GenBank/DDBJ whole genome shotgun (WGS) entry which is preliminary data.</text>
</comment>
<accession>A0AAV2PY62</accession>
<dbReference type="AlphaFoldDB" id="A0AAV2PY62"/>
<protein>
    <recommendedName>
        <fullName evidence="5">Reverse transcriptase domain-containing protein</fullName>
    </recommendedName>
</protein>
<proteinExistence type="predicted"/>
<dbReference type="PANTHER" id="PTHR36688:SF2">
    <property type="entry name" value="ENDONUCLEASE_EXONUCLEASE_PHOSPHATASE DOMAIN-CONTAINING PROTEIN"/>
    <property type="match status" value="1"/>
</dbReference>
<dbReference type="InterPro" id="IPR043502">
    <property type="entry name" value="DNA/RNA_pol_sf"/>
</dbReference>
<dbReference type="InterPro" id="IPR000477">
    <property type="entry name" value="RT_dom"/>
</dbReference>
<feature type="non-terminal residue" evidence="3">
    <location>
        <position position="491"/>
    </location>
</feature>
<sequence>MLTPSKVFTVPSLVQLTSRLLPEHILVGDFNAHHTMWGSERVSYRGRKVADFLDTTDLVLLNSGDPTHISDSTGNFSHIDLSLATPQLAAEVTWYTYSDGLGSDHLPIILKLGQVDTAGEAYLPLCKFRVKNVNWAPYTDLATISPDGDNVDVIYRSITGSILSAAEQSLPKVSPLRRRVLVPWWTPECREAIRVRNTAYRAFQHSPTDDRFIDYKKARAAARRVIREAKRKSWRDFVSTINRDTPTAEIWNAIKRINGKSCSRPLYLRVGGILIDDPEVIAEELAKYFASVSADTNFPDAFLEGRAEREVDIDFSDGAVHAYNAPFSMGEFLYVLGKVRGSSAGPDGIRYEMVQHLSLQDKSRLLDFFFNLVWESQDFPTDWCEAVTIPILKPGKDSREASSYRPIALTNVLCKIMERLVNRRLSTYLEVNNVLHPMQSGFRKGRNTYTNLLALEHDVKGSLCYNDFTAAVFLDIEKAFDMCSRWGILNK</sequence>
<dbReference type="SUPFAM" id="SSF56672">
    <property type="entry name" value="DNA/RNA polymerases"/>
    <property type="match status" value="1"/>
</dbReference>
<evidence type="ECO:0000259" key="2">
    <source>
        <dbReference type="Pfam" id="PF14529"/>
    </source>
</evidence>
<feature type="domain" description="Endonuclease/exonuclease/phosphatase" evidence="2">
    <location>
        <begin position="15"/>
        <end position="109"/>
    </location>
</feature>
<organism evidence="3 4">
    <name type="scientific">Meganyctiphanes norvegica</name>
    <name type="common">Northern krill</name>
    <name type="synonym">Thysanopoda norvegica</name>
    <dbReference type="NCBI Taxonomy" id="48144"/>
    <lineage>
        <taxon>Eukaryota</taxon>
        <taxon>Metazoa</taxon>
        <taxon>Ecdysozoa</taxon>
        <taxon>Arthropoda</taxon>
        <taxon>Crustacea</taxon>
        <taxon>Multicrustacea</taxon>
        <taxon>Malacostraca</taxon>
        <taxon>Eumalacostraca</taxon>
        <taxon>Eucarida</taxon>
        <taxon>Euphausiacea</taxon>
        <taxon>Euphausiidae</taxon>
        <taxon>Meganyctiphanes</taxon>
    </lineage>
</organism>
<feature type="domain" description="Reverse transcriptase" evidence="1">
    <location>
        <begin position="393"/>
        <end position="481"/>
    </location>
</feature>
<dbReference type="Gene3D" id="3.60.10.10">
    <property type="entry name" value="Endonuclease/exonuclease/phosphatase"/>
    <property type="match status" value="1"/>
</dbReference>
<name>A0AAV2PY62_MEGNR</name>
<evidence type="ECO:0000313" key="4">
    <source>
        <dbReference type="Proteomes" id="UP001497623"/>
    </source>
</evidence>
<dbReference type="InterPro" id="IPR005135">
    <property type="entry name" value="Endo/exonuclease/phosphatase"/>
</dbReference>
<dbReference type="SUPFAM" id="SSF56219">
    <property type="entry name" value="DNase I-like"/>
    <property type="match status" value="1"/>
</dbReference>
<dbReference type="EMBL" id="CAXKWB010002285">
    <property type="protein sequence ID" value="CAL4066520.1"/>
    <property type="molecule type" value="Genomic_DNA"/>
</dbReference>
<dbReference type="CDD" id="cd01650">
    <property type="entry name" value="RT_nLTR_like"/>
    <property type="match status" value="1"/>
</dbReference>
<dbReference type="Proteomes" id="UP001497623">
    <property type="component" value="Unassembled WGS sequence"/>
</dbReference>
<dbReference type="InterPro" id="IPR036691">
    <property type="entry name" value="Endo/exonu/phosph_ase_sf"/>
</dbReference>
<dbReference type="Pfam" id="PF00078">
    <property type="entry name" value="RVT_1"/>
    <property type="match status" value="1"/>
</dbReference>
<evidence type="ECO:0000313" key="3">
    <source>
        <dbReference type="EMBL" id="CAL4066520.1"/>
    </source>
</evidence>
<dbReference type="InterPro" id="IPR052560">
    <property type="entry name" value="RdDP_mobile_element"/>
</dbReference>
<reference evidence="3 4" key="1">
    <citation type="submission" date="2024-05" db="EMBL/GenBank/DDBJ databases">
        <authorList>
            <person name="Wallberg A."/>
        </authorList>
    </citation>
    <scope>NUCLEOTIDE SEQUENCE [LARGE SCALE GENOMIC DNA]</scope>
</reference>
<keyword evidence="4" id="KW-1185">Reference proteome</keyword>
<dbReference type="Pfam" id="PF14529">
    <property type="entry name" value="Exo_endo_phos_2"/>
    <property type="match status" value="1"/>
</dbReference>
<gene>
    <name evidence="3" type="ORF">MNOR_LOCUS5767</name>
</gene>